<evidence type="ECO:0000256" key="3">
    <source>
        <dbReference type="PROSITE-ProRule" id="PRU00284"/>
    </source>
</evidence>
<evidence type="ECO:0000256" key="2">
    <source>
        <dbReference type="ARBA" id="ARBA00029447"/>
    </source>
</evidence>
<dbReference type="PANTHER" id="PTHR32089:SF112">
    <property type="entry name" value="LYSOZYME-LIKE PROTEIN-RELATED"/>
    <property type="match status" value="1"/>
</dbReference>
<organism evidence="5 6">
    <name type="scientific">Fusibacter paucivorans</name>
    <dbReference type="NCBI Taxonomy" id="76009"/>
    <lineage>
        <taxon>Bacteria</taxon>
        <taxon>Bacillati</taxon>
        <taxon>Bacillota</taxon>
        <taxon>Clostridia</taxon>
        <taxon>Eubacteriales</taxon>
        <taxon>Eubacteriales Family XII. Incertae Sedis</taxon>
        <taxon>Fusibacter</taxon>
    </lineage>
</organism>
<accession>A0ABS5PL63</accession>
<dbReference type="Pfam" id="PF00015">
    <property type="entry name" value="MCPsignal"/>
    <property type="match status" value="1"/>
</dbReference>
<protein>
    <recommendedName>
        <fullName evidence="4">Methyl-accepting transducer domain-containing protein</fullName>
    </recommendedName>
</protein>
<keyword evidence="1 3" id="KW-0807">Transducer</keyword>
<evidence type="ECO:0000313" key="6">
    <source>
        <dbReference type="Proteomes" id="UP000746471"/>
    </source>
</evidence>
<dbReference type="EMBL" id="JAHBCL010000005">
    <property type="protein sequence ID" value="MBS7525868.1"/>
    <property type="molecule type" value="Genomic_DNA"/>
</dbReference>
<dbReference type="PANTHER" id="PTHR32089">
    <property type="entry name" value="METHYL-ACCEPTING CHEMOTAXIS PROTEIN MCPB"/>
    <property type="match status" value="1"/>
</dbReference>
<evidence type="ECO:0000256" key="1">
    <source>
        <dbReference type="ARBA" id="ARBA00023224"/>
    </source>
</evidence>
<dbReference type="InterPro" id="IPR004089">
    <property type="entry name" value="MCPsignal_dom"/>
</dbReference>
<dbReference type="Gene3D" id="1.10.287.950">
    <property type="entry name" value="Methyl-accepting chemotaxis protein"/>
    <property type="match status" value="1"/>
</dbReference>
<dbReference type="SUPFAM" id="SSF58104">
    <property type="entry name" value="Methyl-accepting chemotaxis protein (MCP) signaling domain"/>
    <property type="match status" value="1"/>
</dbReference>
<proteinExistence type="inferred from homology"/>
<dbReference type="PROSITE" id="PS50111">
    <property type="entry name" value="CHEMOTAXIS_TRANSDUC_2"/>
    <property type="match status" value="1"/>
</dbReference>
<dbReference type="PRINTS" id="PR00260">
    <property type="entry name" value="CHEMTRNSDUCR"/>
</dbReference>
<sequence length="275" mass="29993">MKHHPIIEQLINAAPLINELTIKDTAIAVTDRTHYLSYIPGKQLDHRVSVGSPLKSGSLVDLAMKAREKKYAIVDASLFGIPYVGAAIPIIDPETDDVIGSLFIGESTEKQELLKSMAKELSDNISEVNAFTHEIYSKSDKFSSLAHQLADVTDAFNKKIKEIESVSSVINTIARQSNMLGINAAIESARLGEQGRGFAVVAEEISNLSKRSHESTANITEMTKSILSDSQVIEDETNTISGLSKEITTILSELTQSIDSIYGMVEELQSLSEQV</sequence>
<reference evidence="5 6" key="1">
    <citation type="submission" date="2021-05" db="EMBL/GenBank/DDBJ databases">
        <title>Fusibacter ferrireducens sp. nov., an anaerobic, sulfur- and Fe-reducing bacterium isolated from the mangrove sediment.</title>
        <authorList>
            <person name="Qiu D."/>
        </authorList>
    </citation>
    <scope>NUCLEOTIDE SEQUENCE [LARGE SCALE GENOMIC DNA]</scope>
    <source>
        <strain evidence="5 6">DSM 12116</strain>
    </source>
</reference>
<dbReference type="SMART" id="SM00283">
    <property type="entry name" value="MA"/>
    <property type="match status" value="1"/>
</dbReference>
<dbReference type="InterPro" id="IPR004090">
    <property type="entry name" value="Chemotax_Me-accpt_rcpt"/>
</dbReference>
<name>A0ABS5PL63_9FIRM</name>
<comment type="similarity">
    <text evidence="2">Belongs to the methyl-accepting chemotaxis (MCP) protein family.</text>
</comment>
<dbReference type="Proteomes" id="UP000746471">
    <property type="component" value="Unassembled WGS sequence"/>
</dbReference>
<keyword evidence="6" id="KW-1185">Reference proteome</keyword>
<evidence type="ECO:0000313" key="5">
    <source>
        <dbReference type="EMBL" id="MBS7525868.1"/>
    </source>
</evidence>
<gene>
    <name evidence="5" type="ORF">KHM83_04155</name>
</gene>
<comment type="caution">
    <text evidence="5">The sequence shown here is derived from an EMBL/GenBank/DDBJ whole genome shotgun (WGS) entry which is preliminary data.</text>
</comment>
<feature type="domain" description="Methyl-accepting transducer" evidence="4">
    <location>
        <begin position="104"/>
        <end position="275"/>
    </location>
</feature>
<dbReference type="RefSeq" id="WP_213235651.1">
    <property type="nucleotide sequence ID" value="NZ_JAHBCL010000005.1"/>
</dbReference>
<evidence type="ECO:0000259" key="4">
    <source>
        <dbReference type="PROSITE" id="PS50111"/>
    </source>
</evidence>